<dbReference type="Gene3D" id="3.30.160.40">
    <property type="entry name" value="Porphobilinogen deaminase, C-terminal domain"/>
    <property type="match status" value="1"/>
</dbReference>
<dbReference type="CDD" id="cd13645">
    <property type="entry name" value="PBP2_HuPBGD_like"/>
    <property type="match status" value="1"/>
</dbReference>
<comment type="similarity">
    <text evidence="4">Belongs to the HMBS family.</text>
</comment>
<comment type="cofactor">
    <cofactor evidence="1">
        <name>dipyrromethane</name>
        <dbReference type="ChEBI" id="CHEBI:60342"/>
    </cofactor>
</comment>
<dbReference type="AlphaFoldDB" id="A0A8J4PMB5"/>
<evidence type="ECO:0000256" key="8">
    <source>
        <dbReference type="ARBA" id="ARBA00023244"/>
    </source>
</evidence>
<dbReference type="FunFam" id="3.40.190.10:FF:000005">
    <property type="entry name" value="Porphobilinogen deaminase"/>
    <property type="match status" value="1"/>
</dbReference>
<dbReference type="PANTHER" id="PTHR11557">
    <property type="entry name" value="PORPHOBILINOGEN DEAMINASE"/>
    <property type="match status" value="1"/>
</dbReference>
<dbReference type="EC" id="2.5.1.61" evidence="5"/>
<dbReference type="HAMAP" id="MF_00260">
    <property type="entry name" value="Porphobil_deam"/>
    <property type="match status" value="1"/>
</dbReference>
<evidence type="ECO:0000256" key="5">
    <source>
        <dbReference type="ARBA" id="ARBA00012655"/>
    </source>
</evidence>
<evidence type="ECO:0000256" key="3">
    <source>
        <dbReference type="ARBA" id="ARBA00004735"/>
    </source>
</evidence>
<evidence type="ECO:0000256" key="7">
    <source>
        <dbReference type="ARBA" id="ARBA00022679"/>
    </source>
</evidence>
<evidence type="ECO:0000259" key="11">
    <source>
        <dbReference type="Pfam" id="PF03900"/>
    </source>
</evidence>
<evidence type="ECO:0000259" key="10">
    <source>
        <dbReference type="Pfam" id="PF01379"/>
    </source>
</evidence>
<dbReference type="Gene3D" id="3.40.190.10">
    <property type="entry name" value="Periplasmic binding protein-like II"/>
    <property type="match status" value="2"/>
</dbReference>
<dbReference type="NCBIfam" id="TIGR00212">
    <property type="entry name" value="hemC"/>
    <property type="match status" value="1"/>
</dbReference>
<evidence type="ECO:0000256" key="9">
    <source>
        <dbReference type="ARBA" id="ARBA00033064"/>
    </source>
</evidence>
<sequence length="319" mass="35129">MSQDKKVIVIGSRKSQLALIQTEWVKQCLSELHPHLSIEIKTMDTHGDKVLDVSLSKIGDKGLFTKELEDMMLSGEIDLAVHSLKDIPTRLPEGLKLGAITKRFNTSDAFIANAKKHGPKCQLKDLPKGALIGSSSLRRVAQLKKKYPHLEFKDIRGNLNTRFKKLDDENSDYDGMILAVAGLERMNLTDRISEVIPDDVSMYAVGQGALGVECKDGDAFIQSIINPLNDQSSFYCCSAERSMLRQLEGGCHVPIGVLSSIVDDNQTLKLQGIVLNLDGTKSIESSHQGPVAQHEQIGIELANKLIEMGAKEILNDNKK</sequence>
<comment type="pathway">
    <text evidence="3">Porphyrin-containing compound metabolism; protoporphyrin-IX biosynthesis; coproporphyrinogen-III from 5-aminolevulinate: step 2/4.</text>
</comment>
<dbReference type="OrthoDB" id="564646at2759"/>
<protein>
    <recommendedName>
        <fullName evidence="6">Porphobilinogen deaminase</fullName>
        <ecNumber evidence="5">2.5.1.61</ecNumber>
    </recommendedName>
    <alternativeName>
        <fullName evidence="9">Hydroxymethylbilane synthase</fullName>
    </alternativeName>
</protein>
<name>A0A8J4PMB5_9MYCE</name>
<dbReference type="PIRSF" id="PIRSF001438">
    <property type="entry name" value="4pyrrol_synth_OHMeBilane_synth"/>
    <property type="match status" value="1"/>
</dbReference>
<dbReference type="InterPro" id="IPR000860">
    <property type="entry name" value="HemC"/>
</dbReference>
<dbReference type="GO" id="GO:0006782">
    <property type="term" value="P:protoporphyrinogen IX biosynthetic process"/>
    <property type="evidence" value="ECO:0007669"/>
    <property type="project" value="UniProtKB-UniPathway"/>
</dbReference>
<proteinExistence type="inferred from homology"/>
<comment type="function">
    <text evidence="2">Tetrapolymerization of the monopyrrole PBG into the hydroxymethylbilane pre-uroporphyrinogen in several discrete steps.</text>
</comment>
<dbReference type="FunFam" id="3.30.160.40:FF:000002">
    <property type="entry name" value="Porphobilinogen deaminase"/>
    <property type="match status" value="1"/>
</dbReference>
<gene>
    <name evidence="12" type="ORF">CYY_009043</name>
</gene>
<dbReference type="UniPathway" id="UPA00251">
    <property type="reaction ID" value="UER00319"/>
</dbReference>
<dbReference type="Pfam" id="PF03900">
    <property type="entry name" value="Porphobil_deamC"/>
    <property type="match status" value="1"/>
</dbReference>
<dbReference type="Pfam" id="PF01379">
    <property type="entry name" value="Porphobil_deam"/>
    <property type="match status" value="1"/>
</dbReference>
<dbReference type="GO" id="GO:0004418">
    <property type="term" value="F:hydroxymethylbilane synthase activity"/>
    <property type="evidence" value="ECO:0007669"/>
    <property type="project" value="UniProtKB-EC"/>
</dbReference>
<keyword evidence="7" id="KW-0808">Transferase</keyword>
<feature type="domain" description="Porphobilinogen deaminase C-terminal" evidence="11">
    <location>
        <begin position="234"/>
        <end position="306"/>
    </location>
</feature>
<dbReference type="Proteomes" id="UP000695562">
    <property type="component" value="Unassembled WGS sequence"/>
</dbReference>
<dbReference type="InterPro" id="IPR036803">
    <property type="entry name" value="Porphobilinogen_deaminase_C_sf"/>
</dbReference>
<dbReference type="EMBL" id="AJWJ01000624">
    <property type="protein sequence ID" value="KAF2069638.1"/>
    <property type="molecule type" value="Genomic_DNA"/>
</dbReference>
<dbReference type="PROSITE" id="PS00533">
    <property type="entry name" value="PORPHOBILINOGEN_DEAM"/>
    <property type="match status" value="1"/>
</dbReference>
<evidence type="ECO:0000256" key="6">
    <source>
        <dbReference type="ARBA" id="ARBA00016519"/>
    </source>
</evidence>
<feature type="domain" description="Porphobilinogen deaminase N-terminal" evidence="10">
    <location>
        <begin position="8"/>
        <end position="222"/>
    </location>
</feature>
<dbReference type="GO" id="GO:0005737">
    <property type="term" value="C:cytoplasm"/>
    <property type="evidence" value="ECO:0007669"/>
    <property type="project" value="TreeGrafter"/>
</dbReference>
<dbReference type="SUPFAM" id="SSF54782">
    <property type="entry name" value="Porphobilinogen deaminase (hydroxymethylbilane synthase), C-terminal domain"/>
    <property type="match status" value="1"/>
</dbReference>
<keyword evidence="8" id="KW-0627">Porphyrin biosynthesis</keyword>
<accession>A0A8J4PMB5</accession>
<comment type="caution">
    <text evidence="12">The sequence shown here is derived from an EMBL/GenBank/DDBJ whole genome shotgun (WGS) entry which is preliminary data.</text>
</comment>
<evidence type="ECO:0000256" key="1">
    <source>
        <dbReference type="ARBA" id="ARBA00001916"/>
    </source>
</evidence>
<dbReference type="SUPFAM" id="SSF53850">
    <property type="entry name" value="Periplasmic binding protein-like II"/>
    <property type="match status" value="1"/>
</dbReference>
<dbReference type="PRINTS" id="PR00151">
    <property type="entry name" value="PORPHBDMNASE"/>
</dbReference>
<dbReference type="InterPro" id="IPR022417">
    <property type="entry name" value="Porphobilin_deaminase_N"/>
</dbReference>
<dbReference type="PANTHER" id="PTHR11557:SF0">
    <property type="entry name" value="PORPHOBILINOGEN DEAMINASE"/>
    <property type="match status" value="1"/>
</dbReference>
<evidence type="ECO:0000256" key="2">
    <source>
        <dbReference type="ARBA" id="ARBA00002869"/>
    </source>
</evidence>
<evidence type="ECO:0000313" key="13">
    <source>
        <dbReference type="Proteomes" id="UP000695562"/>
    </source>
</evidence>
<dbReference type="InterPro" id="IPR022418">
    <property type="entry name" value="Porphobilinogen_deaminase_C"/>
</dbReference>
<evidence type="ECO:0000313" key="12">
    <source>
        <dbReference type="EMBL" id="KAF2069638.1"/>
    </source>
</evidence>
<dbReference type="InterPro" id="IPR022419">
    <property type="entry name" value="Porphobilin_deaminase_cofac_BS"/>
</dbReference>
<evidence type="ECO:0000256" key="4">
    <source>
        <dbReference type="ARBA" id="ARBA00005638"/>
    </source>
</evidence>
<reference evidence="12" key="1">
    <citation type="submission" date="2020-01" db="EMBL/GenBank/DDBJ databases">
        <title>Development of genomics and gene disruption for Polysphondylium violaceum indicates a role for the polyketide synthase stlB in stalk morphogenesis.</title>
        <authorList>
            <person name="Narita B."/>
            <person name="Kawabe Y."/>
            <person name="Kin K."/>
            <person name="Saito T."/>
            <person name="Gibbs R."/>
            <person name="Kuspa A."/>
            <person name="Muzny D."/>
            <person name="Queller D."/>
            <person name="Richards S."/>
            <person name="Strassman J."/>
            <person name="Sucgang R."/>
            <person name="Worley K."/>
            <person name="Schaap P."/>
        </authorList>
    </citation>
    <scope>NUCLEOTIDE SEQUENCE</scope>
    <source>
        <strain evidence="12">QSvi11</strain>
    </source>
</reference>
<organism evidence="12 13">
    <name type="scientific">Polysphondylium violaceum</name>
    <dbReference type="NCBI Taxonomy" id="133409"/>
    <lineage>
        <taxon>Eukaryota</taxon>
        <taxon>Amoebozoa</taxon>
        <taxon>Evosea</taxon>
        <taxon>Eumycetozoa</taxon>
        <taxon>Dictyostelia</taxon>
        <taxon>Dictyosteliales</taxon>
        <taxon>Dictyosteliaceae</taxon>
        <taxon>Polysphondylium</taxon>
    </lineage>
</organism>
<keyword evidence="13" id="KW-1185">Reference proteome</keyword>
<dbReference type="FunFam" id="3.40.190.10:FF:000004">
    <property type="entry name" value="Porphobilinogen deaminase"/>
    <property type="match status" value="1"/>
</dbReference>